<accession>A0A059FAF9</accession>
<dbReference type="AlphaFoldDB" id="A0A059FAF9"/>
<dbReference type="InterPro" id="IPR029058">
    <property type="entry name" value="AB_hydrolase_fold"/>
</dbReference>
<dbReference type="InterPro" id="IPR022742">
    <property type="entry name" value="Hydrolase_4"/>
</dbReference>
<dbReference type="Proteomes" id="UP000025061">
    <property type="component" value="Unassembled WGS sequence"/>
</dbReference>
<organism evidence="2 3">
    <name type="scientific">Hyphomonas hirschiana VP5</name>
    <dbReference type="NCBI Taxonomy" id="1280951"/>
    <lineage>
        <taxon>Bacteria</taxon>
        <taxon>Pseudomonadati</taxon>
        <taxon>Pseudomonadota</taxon>
        <taxon>Alphaproteobacteria</taxon>
        <taxon>Hyphomonadales</taxon>
        <taxon>Hyphomonadaceae</taxon>
        <taxon>Hyphomonas</taxon>
    </lineage>
</organism>
<evidence type="ECO:0000313" key="2">
    <source>
        <dbReference type="EMBL" id="KCZ87518.1"/>
    </source>
</evidence>
<dbReference type="EMBL" id="ARYI01000018">
    <property type="protein sequence ID" value="KCZ87518.1"/>
    <property type="molecule type" value="Genomic_DNA"/>
</dbReference>
<reference evidence="2 3" key="1">
    <citation type="submission" date="2013-04" db="EMBL/GenBank/DDBJ databases">
        <title>Hyphomonas hirschiana VP5 Genome Sequencing.</title>
        <authorList>
            <person name="Lai Q."/>
            <person name="Shao Z."/>
        </authorList>
    </citation>
    <scope>NUCLEOTIDE SEQUENCE [LARGE SCALE GENOMIC DNA]</scope>
    <source>
        <strain evidence="2 3">VP5</strain>
    </source>
</reference>
<comment type="caution">
    <text evidence="2">The sequence shown here is derived from an EMBL/GenBank/DDBJ whole genome shotgun (WGS) entry which is preliminary data.</text>
</comment>
<dbReference type="PANTHER" id="PTHR11614">
    <property type="entry name" value="PHOSPHOLIPASE-RELATED"/>
    <property type="match status" value="1"/>
</dbReference>
<proteinExistence type="predicted"/>
<dbReference type="InterPro" id="IPR051044">
    <property type="entry name" value="MAG_DAG_Lipase"/>
</dbReference>
<gene>
    <name evidence="2" type="ORF">HHI_15753</name>
</gene>
<dbReference type="SUPFAM" id="SSF53474">
    <property type="entry name" value="alpha/beta-Hydrolases"/>
    <property type="match status" value="1"/>
</dbReference>
<dbReference type="InterPro" id="IPR000073">
    <property type="entry name" value="AB_hydrolase_1"/>
</dbReference>
<sequence length="433" mass="46887">MNGSPSGIFDAPVSHARRYGASNDPVWLTLPACGLTVAAPHTSGQSKTGHVRRRSSDGAIMTAHFMKWMTTMTVTPSVWNVFAGAALRLAALVVGALSVAVAACATPVTQGALSPAVQVTPAFLPESNQFITQDGARLGLTVWPAEGTDNPEYVVVGVHGMNDYAEAFHMAAPYWARNGVTTYAYDQRGFGRSPNKGIWPQEELMREDLRTAVNVARARHPDAIITVVGISMGGSVALTAFGSDRPPKADRLIVSGPGLRGWGAINPLYRVSLWATAHANPDWLVVPPVGLVKIEPSDNNAMLRRTWSDPHMTYRTRIDQVYGLVALMENANTAVARLKPNVPTLISYGARDIVIPENGVRRAADILPSFVRTVYYPGGYHMLLRDLQAERVHADYLAFIQDPAAAMPSGEGEWPFRENCTHWASVDRPPVAC</sequence>
<dbReference type="PATRIC" id="fig|1280951.3.peg.3178"/>
<dbReference type="Pfam" id="PF12146">
    <property type="entry name" value="Hydrolase_4"/>
    <property type="match status" value="1"/>
</dbReference>
<feature type="domain" description="Serine aminopeptidase S33" evidence="1">
    <location>
        <begin position="150"/>
        <end position="387"/>
    </location>
</feature>
<protein>
    <recommendedName>
        <fullName evidence="1">Serine aminopeptidase S33 domain-containing protein</fullName>
    </recommendedName>
</protein>
<dbReference type="Gene3D" id="3.40.50.1820">
    <property type="entry name" value="alpha/beta hydrolase"/>
    <property type="match status" value="1"/>
</dbReference>
<name>A0A059FAF9_9PROT</name>
<keyword evidence="3" id="KW-1185">Reference proteome</keyword>
<evidence type="ECO:0000313" key="3">
    <source>
        <dbReference type="Proteomes" id="UP000025061"/>
    </source>
</evidence>
<dbReference type="PRINTS" id="PR00111">
    <property type="entry name" value="ABHYDROLASE"/>
</dbReference>
<evidence type="ECO:0000259" key="1">
    <source>
        <dbReference type="Pfam" id="PF12146"/>
    </source>
</evidence>